<dbReference type="NCBIfam" id="TIGR03592">
    <property type="entry name" value="yidC_oxa1_cterm"/>
    <property type="match status" value="1"/>
</dbReference>
<keyword evidence="2 12" id="KW-0813">Transport</keyword>
<keyword evidence="10 12" id="KW-0143">Chaperone</keyword>
<evidence type="ECO:0000256" key="7">
    <source>
        <dbReference type="ARBA" id="ARBA00022989"/>
    </source>
</evidence>
<feature type="transmembrane region" description="Helical" evidence="12">
    <location>
        <begin position="153"/>
        <end position="171"/>
    </location>
</feature>
<feature type="transmembrane region" description="Helical" evidence="12">
    <location>
        <begin position="112"/>
        <end position="133"/>
    </location>
</feature>
<evidence type="ECO:0000313" key="15">
    <source>
        <dbReference type="EMBL" id="SQF41108.1"/>
    </source>
</evidence>
<feature type="domain" description="Membrane insertase YidC/Oxa/ALB C-terminal" evidence="14">
    <location>
        <begin position="43"/>
        <end position="224"/>
    </location>
</feature>
<dbReference type="Proteomes" id="UP000249495">
    <property type="component" value="Chromosome 1"/>
</dbReference>
<keyword evidence="4 12" id="KW-0812">Transmembrane</keyword>
<feature type="transmembrane region" description="Helical" evidence="12">
    <location>
        <begin position="183"/>
        <end position="201"/>
    </location>
</feature>
<dbReference type="InterPro" id="IPR047196">
    <property type="entry name" value="YidC_ALB_C"/>
</dbReference>
<comment type="function">
    <text evidence="12">Required for the insertion and/or proper folding and/or complex formation of integral membrane proteins into the membrane. Involved in integration of membrane proteins that insert both dependently and independently of the Sec translocase complex, as well as at least some lipoproteins.</text>
</comment>
<evidence type="ECO:0000256" key="13">
    <source>
        <dbReference type="SAM" id="MobiDB-lite"/>
    </source>
</evidence>
<dbReference type="KEGG" id="sfer:NCTC12278_01706"/>
<dbReference type="CDD" id="cd20070">
    <property type="entry name" value="5TM_YidC_Alb3"/>
    <property type="match status" value="1"/>
</dbReference>
<evidence type="ECO:0000256" key="2">
    <source>
        <dbReference type="ARBA" id="ARBA00022448"/>
    </source>
</evidence>
<dbReference type="STRING" id="1123303.GCA_000372425_01298"/>
<dbReference type="GO" id="GO:0005886">
    <property type="term" value="C:plasma membrane"/>
    <property type="evidence" value="ECO:0007669"/>
    <property type="project" value="UniProtKB-SubCell"/>
</dbReference>
<keyword evidence="8 12" id="KW-0472">Membrane</keyword>
<accession>A0A2X3VNW5</accession>
<dbReference type="PANTHER" id="PTHR12428">
    <property type="entry name" value="OXA1"/>
    <property type="match status" value="1"/>
</dbReference>
<comment type="similarity">
    <text evidence="12">Belongs to the OXA1/ALB3/YidC family. Type 2 subfamily.</text>
</comment>
<dbReference type="InterPro" id="IPR028055">
    <property type="entry name" value="YidC/Oxa/ALB_C"/>
</dbReference>
<dbReference type="RefSeq" id="WP_373757068.1">
    <property type="nucleotide sequence ID" value="NZ_JBGXSR010000133.1"/>
</dbReference>
<keyword evidence="9" id="KW-0564">Palmitate</keyword>
<evidence type="ECO:0000256" key="6">
    <source>
        <dbReference type="ARBA" id="ARBA00022927"/>
    </source>
</evidence>
<keyword evidence="11" id="KW-0449">Lipoprotein</keyword>
<evidence type="ECO:0000256" key="1">
    <source>
        <dbReference type="ARBA" id="ARBA00004651"/>
    </source>
</evidence>
<evidence type="ECO:0000256" key="4">
    <source>
        <dbReference type="ARBA" id="ARBA00022692"/>
    </source>
</evidence>
<proteinExistence type="inferred from homology"/>
<dbReference type="PANTHER" id="PTHR12428:SF65">
    <property type="entry name" value="CYTOCHROME C OXIDASE ASSEMBLY PROTEIN COX18, MITOCHONDRIAL"/>
    <property type="match status" value="1"/>
</dbReference>
<evidence type="ECO:0000256" key="12">
    <source>
        <dbReference type="HAMAP-Rule" id="MF_01811"/>
    </source>
</evidence>
<evidence type="ECO:0000256" key="11">
    <source>
        <dbReference type="ARBA" id="ARBA00023288"/>
    </source>
</evidence>
<keyword evidence="16" id="KW-1185">Reference proteome</keyword>
<evidence type="ECO:0000256" key="5">
    <source>
        <dbReference type="ARBA" id="ARBA00022729"/>
    </source>
</evidence>
<evidence type="ECO:0000256" key="9">
    <source>
        <dbReference type="ARBA" id="ARBA00023139"/>
    </source>
</evidence>
<dbReference type="InterPro" id="IPR023060">
    <property type="entry name" value="YidC/YidC1/YidC2_Firmicutes"/>
</dbReference>
<protein>
    <recommendedName>
        <fullName evidence="12">Membrane protein insertase YidC</fullName>
    </recommendedName>
    <alternativeName>
        <fullName evidence="12">Foldase YidC</fullName>
    </alternativeName>
    <alternativeName>
        <fullName evidence="12">Membrane integrase YidC</fullName>
    </alternativeName>
    <alternativeName>
        <fullName evidence="12">Membrane protein YidC</fullName>
    </alternativeName>
</protein>
<sequence length="259" mass="29676">MALLILAACGRSQITSQSSGVWERFVYFFAEIIRFLSINGNIGVGIILFTLLIRILLMPLYHIQLKSGQKMQEIQPELKALQAKYPGKDSDSRMRLAEESQALYKKYGVNPYASLLPLLVQMPVLWGLYQALTRVGSLTQGHFLWLDISKPDPYFILPILAAAFTFLSSWLTNKAAKERNGMMTAMTYLIPVVIFFFSFNIASGVSLYWTVSNAFQVFQILLLNNPFKIIAERQRLEDEERQKQAKIRRAKKKAQKKRK</sequence>
<feature type="compositionally biased region" description="Basic residues" evidence="13">
    <location>
        <begin position="244"/>
        <end position="259"/>
    </location>
</feature>
<dbReference type="EMBL" id="LS483343">
    <property type="protein sequence ID" value="SQF41108.1"/>
    <property type="molecule type" value="Genomic_DNA"/>
</dbReference>
<reference evidence="15 16" key="1">
    <citation type="submission" date="2018-06" db="EMBL/GenBank/DDBJ databases">
        <authorList>
            <consortium name="Pathogen Informatics"/>
            <person name="Doyle S."/>
        </authorList>
    </citation>
    <scope>NUCLEOTIDE SEQUENCE [LARGE SCALE GENOMIC DNA]</scope>
    <source>
        <strain evidence="15 16">NCTC12278</strain>
    </source>
</reference>
<name>A0A2X3VNW5_9STRE</name>
<comment type="subcellular location">
    <subcellularLocation>
        <location evidence="1 12">Cell membrane</location>
        <topology evidence="1 12">Multi-pass membrane protein</topology>
    </subcellularLocation>
</comment>
<dbReference type="GO" id="GO:0032977">
    <property type="term" value="F:membrane insertase activity"/>
    <property type="evidence" value="ECO:0007669"/>
    <property type="project" value="InterPro"/>
</dbReference>
<dbReference type="HAMAP" id="MF_01811">
    <property type="entry name" value="YidC_type2"/>
    <property type="match status" value="1"/>
</dbReference>
<dbReference type="InterPro" id="IPR001708">
    <property type="entry name" value="YidC/ALB3/OXA1/COX18"/>
</dbReference>
<keyword evidence="3 12" id="KW-1003">Cell membrane</keyword>
<evidence type="ECO:0000256" key="10">
    <source>
        <dbReference type="ARBA" id="ARBA00023186"/>
    </source>
</evidence>
<dbReference type="AlphaFoldDB" id="A0A2X3VNW5"/>
<keyword evidence="7 12" id="KW-1133">Transmembrane helix</keyword>
<feature type="region of interest" description="Disordered" evidence="13">
    <location>
        <begin position="238"/>
        <end position="259"/>
    </location>
</feature>
<evidence type="ECO:0000313" key="16">
    <source>
        <dbReference type="Proteomes" id="UP000249495"/>
    </source>
</evidence>
<feature type="transmembrane region" description="Helical" evidence="12">
    <location>
        <begin position="42"/>
        <end position="61"/>
    </location>
</feature>
<dbReference type="PRINTS" id="PR00701">
    <property type="entry name" value="60KDINNERMP"/>
</dbReference>
<keyword evidence="5 12" id="KW-0732">Signal</keyword>
<evidence type="ECO:0000259" key="14">
    <source>
        <dbReference type="Pfam" id="PF02096"/>
    </source>
</evidence>
<evidence type="ECO:0000256" key="8">
    <source>
        <dbReference type="ARBA" id="ARBA00023136"/>
    </source>
</evidence>
<dbReference type="GO" id="GO:0015031">
    <property type="term" value="P:protein transport"/>
    <property type="evidence" value="ECO:0007669"/>
    <property type="project" value="UniProtKB-KW"/>
</dbReference>
<keyword evidence="6 12" id="KW-0653">Protein transport</keyword>
<organism evidence="15 16">
    <name type="scientific">Streptococcus ferus</name>
    <dbReference type="NCBI Taxonomy" id="1345"/>
    <lineage>
        <taxon>Bacteria</taxon>
        <taxon>Bacillati</taxon>
        <taxon>Bacillota</taxon>
        <taxon>Bacilli</taxon>
        <taxon>Lactobacillales</taxon>
        <taxon>Streptococcaceae</taxon>
        <taxon>Streptococcus</taxon>
    </lineage>
</organism>
<gene>
    <name evidence="15" type="primary">yidC2</name>
    <name evidence="12" type="synonym">yidC</name>
    <name evidence="15" type="ORF">NCTC12278_01706</name>
</gene>
<dbReference type="GO" id="GO:0051205">
    <property type="term" value="P:protein insertion into membrane"/>
    <property type="evidence" value="ECO:0007669"/>
    <property type="project" value="TreeGrafter"/>
</dbReference>
<evidence type="ECO:0000256" key="3">
    <source>
        <dbReference type="ARBA" id="ARBA00022475"/>
    </source>
</evidence>
<dbReference type="Pfam" id="PF02096">
    <property type="entry name" value="60KD_IMP"/>
    <property type="match status" value="1"/>
</dbReference>